<dbReference type="EMBL" id="VZBT01000061">
    <property type="protein sequence ID" value="MQO03958.1"/>
    <property type="molecule type" value="Genomic_DNA"/>
</dbReference>
<comment type="caution">
    <text evidence="5">The sequence shown here is derived from an EMBL/GenBank/DDBJ whole genome shotgun (WGS) entry which is preliminary data.</text>
</comment>
<organism evidence="5 6">
    <name type="scientific">Segatella copri</name>
    <dbReference type="NCBI Taxonomy" id="165179"/>
    <lineage>
        <taxon>Bacteria</taxon>
        <taxon>Pseudomonadati</taxon>
        <taxon>Bacteroidota</taxon>
        <taxon>Bacteroidia</taxon>
        <taxon>Bacteroidales</taxon>
        <taxon>Prevotellaceae</taxon>
        <taxon>Segatella</taxon>
    </lineage>
</organism>
<dbReference type="Pfam" id="PF05016">
    <property type="entry name" value="ParE_toxin"/>
    <property type="match status" value="1"/>
</dbReference>
<proteinExistence type="predicted"/>
<dbReference type="RefSeq" id="WP_119236508.1">
    <property type="nucleotide sequence ID" value="NZ_DAWCKQ010000099.1"/>
</dbReference>
<keyword evidence="1" id="KW-1277">Toxin-antitoxin system</keyword>
<evidence type="ECO:0000313" key="4">
    <source>
        <dbReference type="EMBL" id="MQO03958.1"/>
    </source>
</evidence>
<evidence type="ECO:0000313" key="5">
    <source>
        <dbReference type="EMBL" id="RHK09553.1"/>
    </source>
</evidence>
<dbReference type="AlphaFoldDB" id="A0A3R6J466"/>
<dbReference type="EMBL" id="VZCY01000064">
    <property type="protein sequence ID" value="MQN09776.1"/>
    <property type="molecule type" value="Genomic_DNA"/>
</dbReference>
<name>A0A3R6J466_9BACT</name>
<accession>A0A3R6J466</accession>
<dbReference type="InterPro" id="IPR035093">
    <property type="entry name" value="RelE/ParE_toxin_dom_sf"/>
</dbReference>
<dbReference type="Proteomes" id="UP000390763">
    <property type="component" value="Unassembled WGS sequence"/>
</dbReference>
<evidence type="ECO:0000313" key="2">
    <source>
        <dbReference type="EMBL" id="MCP9599641.1"/>
    </source>
</evidence>
<protein>
    <submittedName>
        <fullName evidence="2">Type II toxin-antitoxin system RelE/ParE family toxin</fullName>
    </submittedName>
</protein>
<dbReference type="EMBL" id="JANDWN010000014">
    <property type="protein sequence ID" value="MCP9599641.1"/>
    <property type="molecule type" value="Genomic_DNA"/>
</dbReference>
<reference evidence="7 8" key="2">
    <citation type="submission" date="2019-09" db="EMBL/GenBank/DDBJ databases">
        <title>Distinct polysaccharide growth profiles of human intestinal Prevotella copri isolates.</title>
        <authorList>
            <person name="Fehlner-Peach H."/>
            <person name="Magnabosco C."/>
            <person name="Raghavan V."/>
            <person name="Scher J.U."/>
            <person name="Tett A."/>
            <person name="Cox L.M."/>
            <person name="Gottsegen C."/>
            <person name="Watters A."/>
            <person name="Wiltshire- Gordon J.D."/>
            <person name="Segata N."/>
            <person name="Bonneau R."/>
            <person name="Littman D.R."/>
        </authorList>
    </citation>
    <scope>NUCLEOTIDE SEQUENCE [LARGE SCALE GENOMIC DNA]</scope>
    <source>
        <strain evidence="7">iAK279</strain>
        <strain evidence="3">IK21513</strain>
        <strain evidence="8">iK21513</strain>
    </source>
</reference>
<gene>
    <name evidence="5" type="ORF">DW079_10160</name>
    <name evidence="4" type="ORF">F7D62_07520</name>
    <name evidence="3" type="ORF">F7D97_07550</name>
    <name evidence="2" type="ORF">NNC55_06690</name>
</gene>
<reference evidence="4" key="4">
    <citation type="submission" date="2023-10" db="EMBL/GenBank/DDBJ databases">
        <title>Distinct polysaccharide growth profiles of human intestinal Prevotella copri isolates.</title>
        <authorList>
            <person name="Fehlner-Peach H."/>
            <person name="Magnabosco C."/>
            <person name="Raghavan V."/>
            <person name="Scher J.U."/>
            <person name="Tett A."/>
            <person name="Cox L.M."/>
            <person name="Gottsegen C."/>
            <person name="Watters A."/>
            <person name="Wiltshire- Gordon J.D."/>
            <person name="Segata N."/>
            <person name="Bonneau R."/>
            <person name="Littman D.R."/>
        </authorList>
    </citation>
    <scope>NUCLEOTIDE SEQUENCE</scope>
    <source>
        <strain evidence="4">IAK279</strain>
    </source>
</reference>
<dbReference type="EMBL" id="QRNB01000051">
    <property type="protein sequence ID" value="RHK09553.1"/>
    <property type="molecule type" value="Genomic_DNA"/>
</dbReference>
<evidence type="ECO:0000313" key="6">
    <source>
        <dbReference type="Proteomes" id="UP000286211"/>
    </source>
</evidence>
<dbReference type="SUPFAM" id="SSF143011">
    <property type="entry name" value="RelE-like"/>
    <property type="match status" value="1"/>
</dbReference>
<evidence type="ECO:0000313" key="8">
    <source>
        <dbReference type="Proteomes" id="UP000406735"/>
    </source>
</evidence>
<reference evidence="5 6" key="1">
    <citation type="submission" date="2018-08" db="EMBL/GenBank/DDBJ databases">
        <title>A genome reference for cultivated species of the human gut microbiota.</title>
        <authorList>
            <person name="Zou Y."/>
            <person name="Xue W."/>
            <person name="Luo G."/>
        </authorList>
    </citation>
    <scope>NUCLEOTIDE SEQUENCE [LARGE SCALE GENOMIC DNA]</scope>
    <source>
        <strain evidence="5 6">AF46-2NS</strain>
    </source>
</reference>
<dbReference type="Proteomes" id="UP000286211">
    <property type="component" value="Unassembled WGS sequence"/>
</dbReference>
<evidence type="ECO:0000256" key="1">
    <source>
        <dbReference type="ARBA" id="ARBA00022649"/>
    </source>
</evidence>
<evidence type="ECO:0000313" key="7">
    <source>
        <dbReference type="Proteomes" id="UP000390763"/>
    </source>
</evidence>
<dbReference type="Proteomes" id="UP000406735">
    <property type="component" value="Unassembled WGS sequence"/>
</dbReference>
<dbReference type="InterPro" id="IPR007712">
    <property type="entry name" value="RelE/ParE_toxin"/>
</dbReference>
<evidence type="ECO:0000313" key="3">
    <source>
        <dbReference type="EMBL" id="MQN09776.1"/>
    </source>
</evidence>
<sequence>MAKVTLRNSFLQIYKETTDYSYQNFGRLCVQRFDESLQAIINRLCKHPLSSPREPLLKRFHRPYHSAIIKENWKIIYRYDEANDLVIFVDLWDMRRSPRYLIRQFKRKL</sequence>
<dbReference type="Gene3D" id="3.30.2310.20">
    <property type="entry name" value="RelE-like"/>
    <property type="match status" value="1"/>
</dbReference>
<reference evidence="2" key="3">
    <citation type="submission" date="2022-07" db="EMBL/GenBank/DDBJ databases">
        <title>Prevotella copri.</title>
        <authorList>
            <person name="Yang C."/>
        </authorList>
    </citation>
    <scope>NUCLEOTIDE SEQUENCE</scope>
    <source>
        <strain evidence="2">HF1476</strain>
    </source>
</reference>
<dbReference type="Proteomes" id="UP001204486">
    <property type="component" value="Unassembled WGS sequence"/>
</dbReference>